<gene>
    <name evidence="2" type="ORF">P153DRAFT_382368</name>
</gene>
<dbReference type="AlphaFoldDB" id="A0A6A6ANW7"/>
<feature type="coiled-coil region" evidence="1">
    <location>
        <begin position="232"/>
        <end position="259"/>
    </location>
</feature>
<reference evidence="2" key="1">
    <citation type="journal article" date="2020" name="Stud. Mycol.">
        <title>101 Dothideomycetes genomes: a test case for predicting lifestyles and emergence of pathogens.</title>
        <authorList>
            <person name="Haridas S."/>
            <person name="Albert R."/>
            <person name="Binder M."/>
            <person name="Bloem J."/>
            <person name="Labutti K."/>
            <person name="Salamov A."/>
            <person name="Andreopoulos B."/>
            <person name="Baker S."/>
            <person name="Barry K."/>
            <person name="Bills G."/>
            <person name="Bluhm B."/>
            <person name="Cannon C."/>
            <person name="Castanera R."/>
            <person name="Culley D."/>
            <person name="Daum C."/>
            <person name="Ezra D."/>
            <person name="Gonzalez J."/>
            <person name="Henrissat B."/>
            <person name="Kuo A."/>
            <person name="Liang C."/>
            <person name="Lipzen A."/>
            <person name="Lutzoni F."/>
            <person name="Magnuson J."/>
            <person name="Mondo S."/>
            <person name="Nolan M."/>
            <person name="Ohm R."/>
            <person name="Pangilinan J."/>
            <person name="Park H.-J."/>
            <person name="Ramirez L."/>
            <person name="Alfaro M."/>
            <person name="Sun H."/>
            <person name="Tritt A."/>
            <person name="Yoshinaga Y."/>
            <person name="Zwiers L.-H."/>
            <person name="Turgeon B."/>
            <person name="Goodwin S."/>
            <person name="Spatafora J."/>
            <person name="Crous P."/>
            <person name="Grigoriev I."/>
        </authorList>
    </citation>
    <scope>NUCLEOTIDE SEQUENCE</scope>
    <source>
        <strain evidence="2">CBS 119687</strain>
    </source>
</reference>
<evidence type="ECO:0000313" key="3">
    <source>
        <dbReference type="Proteomes" id="UP000799771"/>
    </source>
</evidence>
<keyword evidence="3" id="KW-1185">Reference proteome</keyword>
<organism evidence="2 3">
    <name type="scientific">Dothidotthia symphoricarpi CBS 119687</name>
    <dbReference type="NCBI Taxonomy" id="1392245"/>
    <lineage>
        <taxon>Eukaryota</taxon>
        <taxon>Fungi</taxon>
        <taxon>Dikarya</taxon>
        <taxon>Ascomycota</taxon>
        <taxon>Pezizomycotina</taxon>
        <taxon>Dothideomycetes</taxon>
        <taxon>Pleosporomycetidae</taxon>
        <taxon>Pleosporales</taxon>
        <taxon>Dothidotthiaceae</taxon>
        <taxon>Dothidotthia</taxon>
    </lineage>
</organism>
<feature type="coiled-coil region" evidence="1">
    <location>
        <begin position="157"/>
        <end position="191"/>
    </location>
</feature>
<dbReference type="Proteomes" id="UP000799771">
    <property type="component" value="Unassembled WGS sequence"/>
</dbReference>
<sequence>MNTLILDSSRNVDVPELESHPAASITSLNEASVTLKYSSPTRISHATTAAITATHGDRVQARIVFFLNELGSQRATNGDESTFLQECLDNLQLVQEADNQRKMLLEVIKSANAQLRREKEAVRSLRMAQWQDNVAYADLQTKLDDRTHELQAATDTVAERESEIVQLNGAYDELKTEFDSVKRELNVSRLELLGTKRANDANVAAAVATLQQQLDQATLASETKTGGLEVSLARTAEKARSLQQELDQVVQDRDALQAVNADLSESLQSTASQYQDCVQERDEAIRVAAEVGDALNEALEQEKQRGLTRSKLLNRYQCQRNALRGLVARYHRQSMHGRDLLRFTANQQQEQTGLLRDQLSTLRRKLAVSKAETVRMSGRLQRETAERIHQAQQLSEAKVEYDTSLQQAEVQRIATLRQHNTTLLRAQTQHSVNLQQVRSTASQERAQIEAQHLDERRQVEANCAAMLQQKTAENENVLLQAQGQSEQHAQQLSQAEAKVLEVEKTYNTAKKSIHNREKRVWHVGRYRRVVVLSAYQGTQGDAVSAEEMQLAVRELDWDLEAPNWTSFNGAFKDANTIFHSIREV</sequence>
<accession>A0A6A6ANW7</accession>
<evidence type="ECO:0000313" key="2">
    <source>
        <dbReference type="EMBL" id="KAF2132745.1"/>
    </source>
</evidence>
<name>A0A6A6ANW7_9PLEO</name>
<dbReference type="EMBL" id="ML977500">
    <property type="protein sequence ID" value="KAF2132745.1"/>
    <property type="molecule type" value="Genomic_DNA"/>
</dbReference>
<feature type="coiled-coil region" evidence="1">
    <location>
        <begin position="478"/>
        <end position="512"/>
    </location>
</feature>
<dbReference type="RefSeq" id="XP_033527132.1">
    <property type="nucleotide sequence ID" value="XM_033670142.1"/>
</dbReference>
<dbReference type="GeneID" id="54410574"/>
<proteinExistence type="predicted"/>
<protein>
    <submittedName>
        <fullName evidence="2">Uncharacterized protein</fullName>
    </submittedName>
</protein>
<keyword evidence="1" id="KW-0175">Coiled coil</keyword>
<feature type="coiled-coil region" evidence="1">
    <location>
        <begin position="94"/>
        <end position="128"/>
    </location>
</feature>
<evidence type="ECO:0000256" key="1">
    <source>
        <dbReference type="SAM" id="Coils"/>
    </source>
</evidence>